<protein>
    <submittedName>
        <fullName evidence="1">Uncharacterized protein</fullName>
    </submittedName>
</protein>
<dbReference type="EMBL" id="CM001231">
    <property type="protein sequence ID" value="EHA57241.1"/>
    <property type="molecule type" value="Genomic_DNA"/>
</dbReference>
<dbReference type="GeneID" id="12985273"/>
<evidence type="ECO:0000313" key="1">
    <source>
        <dbReference type="EMBL" id="EHA57241.1"/>
    </source>
</evidence>
<dbReference type="VEuPathDB" id="FungiDB:MGG_16252"/>
<keyword evidence="2" id="KW-1185">Reference proteome</keyword>
<organism evidence="1 2">
    <name type="scientific">Pyricularia oryzae (strain 70-15 / ATCC MYA-4617 / FGSC 8958)</name>
    <name type="common">Rice blast fungus</name>
    <name type="synonym">Magnaporthe oryzae</name>
    <dbReference type="NCBI Taxonomy" id="242507"/>
    <lineage>
        <taxon>Eukaryota</taxon>
        <taxon>Fungi</taxon>
        <taxon>Dikarya</taxon>
        <taxon>Ascomycota</taxon>
        <taxon>Pezizomycotina</taxon>
        <taxon>Sordariomycetes</taxon>
        <taxon>Sordariomycetidae</taxon>
        <taxon>Magnaporthales</taxon>
        <taxon>Pyriculariaceae</taxon>
        <taxon>Pyricularia</taxon>
    </lineage>
</organism>
<dbReference type="AlphaFoldDB" id="G4MPU4"/>
<dbReference type="InParanoid" id="G4MPU4"/>
<dbReference type="RefSeq" id="XP_003709853.1">
    <property type="nucleotide sequence ID" value="XM_003709805.1"/>
</dbReference>
<dbReference type="KEGG" id="mgr:MGG_16252"/>
<proteinExistence type="predicted"/>
<evidence type="ECO:0000313" key="2">
    <source>
        <dbReference type="Proteomes" id="UP000009058"/>
    </source>
</evidence>
<reference key="2">
    <citation type="submission" date="2011-05" db="EMBL/GenBank/DDBJ databases">
        <title>The Genome Sequence of Magnaporthe oryzae 70-15.</title>
        <authorList>
            <consortium name="The Broad Institute Genome Sequencing Platform"/>
            <person name="Ma L.-J."/>
            <person name="Dead R."/>
            <person name="Young S.K."/>
            <person name="Zeng Q."/>
            <person name="Gargeya S."/>
            <person name="Fitzgerald M."/>
            <person name="Haas B."/>
            <person name="Abouelleil A."/>
            <person name="Alvarado L."/>
            <person name="Arachchi H.M."/>
            <person name="Berlin A."/>
            <person name="Brown A."/>
            <person name="Chapman S.B."/>
            <person name="Chen Z."/>
            <person name="Dunbar C."/>
            <person name="Freedman E."/>
            <person name="Gearin G."/>
            <person name="Gellesch M."/>
            <person name="Goldberg J."/>
            <person name="Griggs A."/>
            <person name="Gujja S."/>
            <person name="Heiman D."/>
            <person name="Howarth C."/>
            <person name="Larson L."/>
            <person name="Lui A."/>
            <person name="MacDonald P.J.P."/>
            <person name="Mehta T."/>
            <person name="Montmayeur A."/>
            <person name="Murphy C."/>
            <person name="Neiman D."/>
            <person name="Pearson M."/>
            <person name="Priest M."/>
            <person name="Roberts A."/>
            <person name="Saif S."/>
            <person name="Shea T."/>
            <person name="Shenoy N."/>
            <person name="Sisk P."/>
            <person name="Stolte C."/>
            <person name="Sykes S."/>
            <person name="Yandava C."/>
            <person name="Wortman J."/>
            <person name="Nusbaum C."/>
            <person name="Birren B."/>
        </authorList>
    </citation>
    <scope>NUCLEOTIDE SEQUENCE</scope>
    <source>
        <strain>70-15</strain>
    </source>
</reference>
<dbReference type="Proteomes" id="UP000009058">
    <property type="component" value="Chromosome 1"/>
</dbReference>
<name>G4MPU4_PYRO7</name>
<reference evidence="1 2" key="1">
    <citation type="journal article" date="2005" name="Nature">
        <title>The genome sequence of the rice blast fungus Magnaporthe grisea.</title>
        <authorList>
            <person name="Dean R.A."/>
            <person name="Talbot N.J."/>
            <person name="Ebbole D.J."/>
            <person name="Farman M.L."/>
            <person name="Mitchell T.K."/>
            <person name="Orbach M.J."/>
            <person name="Thon M."/>
            <person name="Kulkarni R."/>
            <person name="Xu J.R."/>
            <person name="Pan H."/>
            <person name="Read N.D."/>
            <person name="Lee Y.H."/>
            <person name="Carbone I."/>
            <person name="Brown D."/>
            <person name="Oh Y.Y."/>
            <person name="Donofrio N."/>
            <person name="Jeong J.S."/>
            <person name="Soanes D.M."/>
            <person name="Djonovic S."/>
            <person name="Kolomiets E."/>
            <person name="Rehmeyer C."/>
            <person name="Li W."/>
            <person name="Harding M."/>
            <person name="Kim S."/>
            <person name="Lebrun M.H."/>
            <person name="Bohnert H."/>
            <person name="Coughlan S."/>
            <person name="Butler J."/>
            <person name="Calvo S."/>
            <person name="Ma L.J."/>
            <person name="Nicol R."/>
            <person name="Purcell S."/>
            <person name="Nusbaum C."/>
            <person name="Galagan J.E."/>
            <person name="Birren B.W."/>
        </authorList>
    </citation>
    <scope>NUCLEOTIDE SEQUENCE [LARGE SCALE GENOMIC DNA]</scope>
    <source>
        <strain evidence="2">70-15 / ATCC MYA-4617 / FGSC 8958</strain>
    </source>
</reference>
<sequence>MSALEKHFATGAALSGVECQRRVLKELEVSDMHNTWLKKLDSLSWVFKAHRRLVGVVSVRLICQFGSIASRAPCWKLCHWLREQLAAQLVCCHWHVTTAPTCICQINSAKIH</sequence>
<dbReference type="HOGENOM" id="CLU_2146347_0_0_1"/>
<accession>G4MPU4</accession>
<gene>
    <name evidence="1" type="ORF">MGG_16252</name>
</gene>